<name>A0A7E4VND3_PANRE</name>
<protein>
    <submittedName>
        <fullName evidence="2">MOSC domain-containing protein</fullName>
    </submittedName>
</protein>
<dbReference type="WBParaSite" id="Pan_g22935.t1">
    <property type="protein sequence ID" value="Pan_g22935.t1"/>
    <property type="gene ID" value="Pan_g22935"/>
</dbReference>
<reference evidence="2" key="2">
    <citation type="submission" date="2020-10" db="UniProtKB">
        <authorList>
            <consortium name="WormBaseParasite"/>
        </authorList>
    </citation>
    <scope>IDENTIFICATION</scope>
</reference>
<evidence type="ECO:0000313" key="1">
    <source>
        <dbReference type="Proteomes" id="UP000492821"/>
    </source>
</evidence>
<keyword evidence="1" id="KW-1185">Reference proteome</keyword>
<proteinExistence type="predicted"/>
<sequence>MKRQQLRHIPNQFVSQGEFAGGLGVVKQDIALTERHNVFRERLAVFESPKGFSGTIDNVIGQAIYLGVM</sequence>
<dbReference type="AlphaFoldDB" id="A0A7E4VND3"/>
<accession>A0A7E4VND3</accession>
<dbReference type="Proteomes" id="UP000492821">
    <property type="component" value="Unassembled WGS sequence"/>
</dbReference>
<organism evidence="1 2">
    <name type="scientific">Panagrellus redivivus</name>
    <name type="common">Microworm</name>
    <dbReference type="NCBI Taxonomy" id="6233"/>
    <lineage>
        <taxon>Eukaryota</taxon>
        <taxon>Metazoa</taxon>
        <taxon>Ecdysozoa</taxon>
        <taxon>Nematoda</taxon>
        <taxon>Chromadorea</taxon>
        <taxon>Rhabditida</taxon>
        <taxon>Tylenchina</taxon>
        <taxon>Panagrolaimomorpha</taxon>
        <taxon>Panagrolaimoidea</taxon>
        <taxon>Panagrolaimidae</taxon>
        <taxon>Panagrellus</taxon>
    </lineage>
</organism>
<reference evidence="1" key="1">
    <citation type="journal article" date="2013" name="Genetics">
        <title>The draft genome and transcriptome of Panagrellus redivivus are shaped by the harsh demands of a free-living lifestyle.</title>
        <authorList>
            <person name="Srinivasan J."/>
            <person name="Dillman A.R."/>
            <person name="Macchietto M.G."/>
            <person name="Heikkinen L."/>
            <person name="Lakso M."/>
            <person name="Fracchia K.M."/>
            <person name="Antoshechkin I."/>
            <person name="Mortazavi A."/>
            <person name="Wong G."/>
            <person name="Sternberg P.W."/>
        </authorList>
    </citation>
    <scope>NUCLEOTIDE SEQUENCE [LARGE SCALE GENOMIC DNA]</scope>
    <source>
        <strain evidence="1">MT8872</strain>
    </source>
</reference>
<evidence type="ECO:0000313" key="2">
    <source>
        <dbReference type="WBParaSite" id="Pan_g22935.t1"/>
    </source>
</evidence>